<evidence type="ECO:0000256" key="1">
    <source>
        <dbReference type="ARBA" id="ARBA00004496"/>
    </source>
</evidence>
<organism evidence="5">
    <name type="scientific">marine metagenome</name>
    <dbReference type="NCBI Taxonomy" id="408172"/>
    <lineage>
        <taxon>unclassified sequences</taxon>
        <taxon>metagenomes</taxon>
        <taxon>ecological metagenomes</taxon>
    </lineage>
</organism>
<dbReference type="InterPro" id="IPR003787">
    <property type="entry name" value="Sulphur_relay_DsrE/F-like"/>
</dbReference>
<evidence type="ECO:0000313" key="5">
    <source>
        <dbReference type="EMBL" id="SUZ65845.1"/>
    </source>
</evidence>
<dbReference type="InterPro" id="IPR027396">
    <property type="entry name" value="DsrEFH-like"/>
</dbReference>
<reference evidence="5" key="1">
    <citation type="submission" date="2018-05" db="EMBL/GenBank/DDBJ databases">
        <authorList>
            <person name="Lanie J.A."/>
            <person name="Ng W.-L."/>
            <person name="Kazmierczak K.M."/>
            <person name="Andrzejewski T.M."/>
            <person name="Davidsen T.M."/>
            <person name="Wayne K.J."/>
            <person name="Tettelin H."/>
            <person name="Glass J.I."/>
            <person name="Rusch D."/>
            <person name="Podicherti R."/>
            <person name="Tsui H.-C.T."/>
            <person name="Winkler M.E."/>
        </authorList>
    </citation>
    <scope>NUCLEOTIDE SEQUENCE</scope>
</reference>
<dbReference type="PANTHER" id="PTHR34874:SF3">
    <property type="entry name" value="SULFURTRANSFERASE TUSD"/>
    <property type="match status" value="1"/>
</dbReference>
<keyword evidence="3" id="KW-0963">Cytoplasm</keyword>
<dbReference type="Gene3D" id="3.40.1260.10">
    <property type="entry name" value="DsrEFH-like"/>
    <property type="match status" value="1"/>
</dbReference>
<dbReference type="GO" id="GO:1990228">
    <property type="term" value="C:sulfurtransferase complex"/>
    <property type="evidence" value="ECO:0007669"/>
    <property type="project" value="TreeGrafter"/>
</dbReference>
<dbReference type="NCBIfam" id="NF001237">
    <property type="entry name" value="PRK00207.1"/>
    <property type="match status" value="1"/>
</dbReference>
<gene>
    <name evidence="5" type="ORF">METZ01_LOCUS18699</name>
</gene>
<comment type="similarity">
    <text evidence="2">Belongs to the DsrE/TusD family.</text>
</comment>
<dbReference type="EMBL" id="UINC01000970">
    <property type="protein sequence ID" value="SUZ65845.1"/>
    <property type="molecule type" value="Genomic_DNA"/>
</dbReference>
<dbReference type="InterPro" id="IPR017463">
    <property type="entry name" value="Sulphur_relay_TusD/DsrE"/>
</dbReference>
<accession>A0A381PFQ9</accession>
<dbReference type="GO" id="GO:0002143">
    <property type="term" value="P:tRNA wobble position uridine thiolation"/>
    <property type="evidence" value="ECO:0007669"/>
    <property type="project" value="TreeGrafter"/>
</dbReference>
<name>A0A381PFQ9_9ZZZZ</name>
<dbReference type="GO" id="GO:0016783">
    <property type="term" value="F:sulfurtransferase activity"/>
    <property type="evidence" value="ECO:0007669"/>
    <property type="project" value="InterPro"/>
</dbReference>
<dbReference type="NCBIfam" id="TIGR03012">
    <property type="entry name" value="sulf_tusD_dsrE"/>
    <property type="match status" value="1"/>
</dbReference>
<sequence>MKFTVVVYAAPYSSEAATSALNFTKALLEQGHQIYRLFFFSDGVHNANRLAVLPKGEVNLQQQWDNLIRTNDLESVVCVTSAIKRGILNEPEAERHDLKPASMYESSEISGLGQLIDAALNSHRVVNFG</sequence>
<dbReference type="SUPFAM" id="SSF75169">
    <property type="entry name" value="DsrEFH-like"/>
    <property type="match status" value="1"/>
</dbReference>
<evidence type="ECO:0000256" key="3">
    <source>
        <dbReference type="ARBA" id="ARBA00022490"/>
    </source>
</evidence>
<evidence type="ECO:0000256" key="2">
    <source>
        <dbReference type="ARBA" id="ARBA00007067"/>
    </source>
</evidence>
<dbReference type="PANTHER" id="PTHR34874">
    <property type="entry name" value="PROTEIN YCHN"/>
    <property type="match status" value="1"/>
</dbReference>
<evidence type="ECO:0000256" key="4">
    <source>
        <dbReference type="ARBA" id="ARBA00022679"/>
    </source>
</evidence>
<dbReference type="Pfam" id="PF02635">
    <property type="entry name" value="DsrE"/>
    <property type="match status" value="1"/>
</dbReference>
<proteinExistence type="inferred from homology"/>
<protein>
    <submittedName>
        <fullName evidence="5">Uncharacterized protein</fullName>
    </submittedName>
</protein>
<dbReference type="AlphaFoldDB" id="A0A381PFQ9"/>
<keyword evidence="4" id="KW-0808">Transferase</keyword>
<dbReference type="GO" id="GO:0097163">
    <property type="term" value="F:sulfur carrier activity"/>
    <property type="evidence" value="ECO:0007669"/>
    <property type="project" value="TreeGrafter"/>
</dbReference>
<comment type="subcellular location">
    <subcellularLocation>
        <location evidence="1">Cytoplasm</location>
    </subcellularLocation>
</comment>